<dbReference type="Proteomes" id="UP000006524">
    <property type="component" value="Segment"/>
</dbReference>
<organism evidence="2 3">
    <name type="scientific">Synechococcus phage S-SM2</name>
    <dbReference type="NCBI Taxonomy" id="444860"/>
    <lineage>
        <taxon>Viruses</taxon>
        <taxon>Duplodnaviria</taxon>
        <taxon>Heunggongvirae</taxon>
        <taxon>Uroviricota</taxon>
        <taxon>Caudoviricetes</taxon>
        <taxon>Pantevenvirales</taxon>
        <taxon>Kyanoviridae</taxon>
        <taxon>Nilusvirus</taxon>
        <taxon>Nilusvirus ssm2</taxon>
    </lineage>
</organism>
<dbReference type="Gene3D" id="2.40.300.10">
    <property type="entry name" value="Head decoration protein D"/>
    <property type="match status" value="1"/>
</dbReference>
<protein>
    <recommendedName>
        <fullName evidence="1">Peptidase G2 IMC autoproteolytic cleavage domain-containing protein</fullName>
    </recommendedName>
</protein>
<proteinExistence type="predicted"/>
<evidence type="ECO:0000259" key="1">
    <source>
        <dbReference type="Pfam" id="PF11962"/>
    </source>
</evidence>
<dbReference type="GeneID" id="10326672"/>
<sequence>MAFRTNATEKVRIKSDGDVGIGTADPQVKLHIRDADPYIRLEDSAAPTGYSQIMGTHQGAIAFSADTSDSVADSHLRFDVDGSEKLRITSAGRIGIGTAEPDRLLVVAGSDPIIRSEDTDTGNTYAEFKQLAGSLFIDSRNDSSDGTIIFRGVGGGSATEKLRITSGGNVDINGTPPWTVTGAGYRNLSISGNDASSSGFLWLGNGAAATNADFDLGRVNFVNGANIVAQIKGSTQTSANDDGRIAFFTKATGSNISEKLRITSDGRFKIGTISDYSSDVTNAPVYIAMQSDITGVGDDEGGATAGMVRIEETGSNDGRFHGIELRNKNAGDIRLFNLDRSTADRGDLILVMPDEDANDGTHLKMRVNSLKSSIQISGKGGAVAGNQQQNHTDIYIATKTGVTAVDTGVGNEIAGIIRFEDIGSNDNRFHGIEIRNKNSGDVRILNKDEGTTNKASLVFAIDNGGIEEAMRIDSAGRLLSGLTSFSAGTAAAFGGNSSVADGNGVIFITRGHSNAMSAGDGIGNIEFGNSTGNVFARISAEAGAATGAGGSNDYPGQLKFWTTADGGSSPTQAAIINKDGSVGINETSPSATVDINNGSRTHTFLELQGSDNTALGFFLTHTSTSYTGDGMKVHHNRAGTSAMNFLVCDSDHSGTPDRQFTLRGDGNAFADGTWSPNGADYAEYFESSTGAAIPVGTTVVLENNKVRAATSEDSASSIMGVVRPKAPGKIASVIGNSAWNKWSNKYLTDDFDRFILDEHLVYEWTETGEDGQEINHSYESHQIPEGVTIPSDVVGQTHDSKGNRFVHYRLNPDFDPSVTYVPREERDEWIIVGLIGQVKILDGQPMNDRWVKMRDVSDSVEEWFIR</sequence>
<gene>
    <name evidence="2" type="ORF">SSM2_040</name>
</gene>
<dbReference type="MEROPS" id="G02.001"/>
<dbReference type="OrthoDB" id="2171at10239"/>
<feature type="domain" description="Peptidase G2 IMC autoproteolytic cleavage" evidence="1">
    <location>
        <begin position="661"/>
        <end position="840"/>
    </location>
</feature>
<reference evidence="2 3" key="1">
    <citation type="journal article" date="2010" name="Environ. Microbiol.">
        <title>Genomic analysis of oceanic cyanobacterial myoviruses compared with T4-like myoviruses from diverse hosts and environments.</title>
        <authorList>
            <person name="Sullivan M.B."/>
            <person name="Huang K.H."/>
            <person name="Ignacio-Espinoza J.C."/>
            <person name="Berlin A.M."/>
            <person name="Kelly L."/>
            <person name="Weigele P.R."/>
            <person name="DeFrancesco A.S."/>
            <person name="Kern S.E."/>
            <person name="Thompson L.R."/>
            <person name="Young S."/>
            <person name="Yandava C."/>
            <person name="Fu R."/>
            <person name="Krastins B."/>
            <person name="Chase M."/>
            <person name="Sarracino D."/>
            <person name="Osburne M.S."/>
            <person name="Henn M.R."/>
            <person name="Chisholm S.W."/>
        </authorList>
    </citation>
    <scope>NUCLEOTIDE SEQUENCE [LARGE SCALE GENOMIC DNA]</scope>
    <source>
        <strain evidence="2">8017-1</strain>
    </source>
</reference>
<name>E3SIT4_9CAUD</name>
<evidence type="ECO:0000313" key="3">
    <source>
        <dbReference type="Proteomes" id="UP000006524"/>
    </source>
</evidence>
<accession>E3SIT4</accession>
<dbReference type="EMBL" id="GU071095">
    <property type="protein sequence ID" value="ADO97382.1"/>
    <property type="molecule type" value="Genomic_DNA"/>
</dbReference>
<dbReference type="RefSeq" id="YP_004322196.1">
    <property type="nucleotide sequence ID" value="NC_015279.1"/>
</dbReference>
<dbReference type="KEGG" id="vg:10326672"/>
<dbReference type="InterPro" id="IPR021865">
    <property type="entry name" value="Peptidase_G2"/>
</dbReference>
<keyword evidence="3" id="KW-1185">Reference proteome</keyword>
<evidence type="ECO:0000313" key="2">
    <source>
        <dbReference type="EMBL" id="ADO97382.1"/>
    </source>
</evidence>
<dbReference type="Pfam" id="PF11962">
    <property type="entry name" value="Peptidase_G2"/>
    <property type="match status" value="1"/>
</dbReference>